<gene>
    <name evidence="7" type="ORF">GCM10010123_30940</name>
</gene>
<keyword evidence="5" id="KW-1015">Disulfide bond</keyword>
<reference evidence="7" key="1">
    <citation type="journal article" date="2014" name="Int. J. Syst. Evol. Microbiol.">
        <title>Complete genome sequence of Corynebacterium casei LMG S-19264T (=DSM 44701T), isolated from a smear-ripened cheese.</title>
        <authorList>
            <consortium name="US DOE Joint Genome Institute (JGI-PGF)"/>
            <person name="Walter F."/>
            <person name="Albersmeier A."/>
            <person name="Kalinowski J."/>
            <person name="Ruckert C."/>
        </authorList>
    </citation>
    <scope>NUCLEOTIDE SEQUENCE</scope>
    <source>
        <strain evidence="7">JCM 3090</strain>
    </source>
</reference>
<evidence type="ECO:0000256" key="2">
    <source>
        <dbReference type="ARBA" id="ARBA00022529"/>
    </source>
</evidence>
<reference evidence="7" key="2">
    <citation type="submission" date="2020-09" db="EMBL/GenBank/DDBJ databases">
        <authorList>
            <person name="Sun Q."/>
            <person name="Ohkuma M."/>
        </authorList>
    </citation>
    <scope>NUCLEOTIDE SEQUENCE</scope>
    <source>
        <strain evidence="7">JCM 3090</strain>
    </source>
</reference>
<evidence type="ECO:0008006" key="9">
    <source>
        <dbReference type="Google" id="ProtNLM"/>
    </source>
</evidence>
<keyword evidence="2" id="KW-0929">Antimicrobial</keyword>
<accession>A0A8J3B7F6</accession>
<dbReference type="InterPro" id="IPR002186">
    <property type="entry name" value="Neocarzinostatin_fam"/>
</dbReference>
<keyword evidence="3" id="KW-0044">Antibiotic</keyword>
<feature type="signal peptide" evidence="6">
    <location>
        <begin position="1"/>
        <end position="25"/>
    </location>
</feature>
<dbReference type="Gene3D" id="2.60.40.230">
    <property type="entry name" value="Neocarzinostatin-like"/>
    <property type="match status" value="1"/>
</dbReference>
<dbReference type="GO" id="GO:0042742">
    <property type="term" value="P:defense response to bacterium"/>
    <property type="evidence" value="ECO:0007669"/>
    <property type="project" value="UniProtKB-KW"/>
</dbReference>
<comment type="similarity">
    <text evidence="1">Belongs to the neocarzinostatin family.</text>
</comment>
<keyword evidence="4" id="KW-0238">DNA-binding</keyword>
<feature type="chain" id="PRO_5038537074" description="Neocarzinostatin family protein" evidence="6">
    <location>
        <begin position="26"/>
        <end position="149"/>
    </location>
</feature>
<dbReference type="InterPro" id="IPR027273">
    <property type="entry name" value="Neocarzinostatin-like"/>
</dbReference>
<evidence type="ECO:0000256" key="6">
    <source>
        <dbReference type="SAM" id="SignalP"/>
    </source>
</evidence>
<evidence type="ECO:0000256" key="3">
    <source>
        <dbReference type="ARBA" id="ARBA00023022"/>
    </source>
</evidence>
<protein>
    <recommendedName>
        <fullName evidence="9">Neocarzinostatin family protein</fullName>
    </recommendedName>
</protein>
<dbReference type="AlphaFoldDB" id="A0A8J3B7F6"/>
<dbReference type="SUPFAM" id="SSF49319">
    <property type="entry name" value="Actinoxanthin-like"/>
    <property type="match status" value="1"/>
</dbReference>
<dbReference type="Proteomes" id="UP000649739">
    <property type="component" value="Unassembled WGS sequence"/>
</dbReference>
<dbReference type="GO" id="GO:0003677">
    <property type="term" value="F:DNA binding"/>
    <property type="evidence" value="ECO:0007669"/>
    <property type="project" value="UniProtKB-KW"/>
</dbReference>
<proteinExistence type="inferred from homology"/>
<evidence type="ECO:0000256" key="5">
    <source>
        <dbReference type="ARBA" id="ARBA00023157"/>
    </source>
</evidence>
<keyword evidence="6" id="KW-0732">Signal</keyword>
<evidence type="ECO:0000313" key="7">
    <source>
        <dbReference type="EMBL" id="GGJ98817.1"/>
    </source>
</evidence>
<dbReference type="RefSeq" id="WP_189170849.1">
    <property type="nucleotide sequence ID" value="NZ_BMQB01000006.1"/>
</dbReference>
<sequence>MQQRYLIAAAAAVSLFSVGSLQQGAAAAVSPAPSISFQPGNPVQDGSTVTVRTSDFPADSELDVFQCNGAAAPNVVCSTAAPLTLVSNQAGAASGTTTLSRKFDGTDDQGEPVAIDCAVSQECVLVAVTVDQDDEFSAVTKLSFSTDQR</sequence>
<keyword evidence="8" id="KW-1185">Reference proteome</keyword>
<evidence type="ECO:0000256" key="4">
    <source>
        <dbReference type="ARBA" id="ARBA00023125"/>
    </source>
</evidence>
<organism evidence="7 8">
    <name type="scientific">Pilimelia anulata</name>
    <dbReference type="NCBI Taxonomy" id="53371"/>
    <lineage>
        <taxon>Bacteria</taxon>
        <taxon>Bacillati</taxon>
        <taxon>Actinomycetota</taxon>
        <taxon>Actinomycetes</taxon>
        <taxon>Micromonosporales</taxon>
        <taxon>Micromonosporaceae</taxon>
        <taxon>Pilimelia</taxon>
    </lineage>
</organism>
<evidence type="ECO:0000256" key="1">
    <source>
        <dbReference type="ARBA" id="ARBA00010648"/>
    </source>
</evidence>
<name>A0A8J3B7F6_9ACTN</name>
<comment type="caution">
    <text evidence="7">The sequence shown here is derived from an EMBL/GenBank/DDBJ whole genome shotgun (WGS) entry which is preliminary data.</text>
</comment>
<dbReference type="Pfam" id="PF00960">
    <property type="entry name" value="Neocarzinostat"/>
    <property type="match status" value="1"/>
</dbReference>
<evidence type="ECO:0000313" key="8">
    <source>
        <dbReference type="Proteomes" id="UP000649739"/>
    </source>
</evidence>
<dbReference type="EMBL" id="BMQB01000006">
    <property type="protein sequence ID" value="GGJ98817.1"/>
    <property type="molecule type" value="Genomic_DNA"/>
</dbReference>